<feature type="region of interest" description="Disordered" evidence="1">
    <location>
        <begin position="388"/>
        <end position="407"/>
    </location>
</feature>
<dbReference type="Gene3D" id="2.60.200.20">
    <property type="match status" value="1"/>
</dbReference>
<feature type="region of interest" description="Disordered" evidence="1">
    <location>
        <begin position="223"/>
        <end position="281"/>
    </location>
</feature>
<dbReference type="InterPro" id="IPR045962">
    <property type="entry name" value="DUF6382"/>
</dbReference>
<keyword evidence="2" id="KW-0812">Transmembrane</keyword>
<feature type="region of interest" description="Disordered" evidence="1">
    <location>
        <begin position="584"/>
        <end position="604"/>
    </location>
</feature>
<evidence type="ECO:0000313" key="5">
    <source>
        <dbReference type="Proteomes" id="UP001549098"/>
    </source>
</evidence>
<evidence type="ECO:0000259" key="3">
    <source>
        <dbReference type="PROSITE" id="PS50006"/>
    </source>
</evidence>
<dbReference type="CDD" id="cd00060">
    <property type="entry name" value="FHA"/>
    <property type="match status" value="1"/>
</dbReference>
<dbReference type="InterPro" id="IPR008984">
    <property type="entry name" value="SMAD_FHA_dom_sf"/>
</dbReference>
<gene>
    <name evidence="4" type="ORF">ABID47_005962</name>
</gene>
<comment type="caution">
    <text evidence="4">The sequence shown here is derived from an EMBL/GenBank/DDBJ whole genome shotgun (WGS) entry which is preliminary data.</text>
</comment>
<protein>
    <recommendedName>
        <fullName evidence="3">FHA domain-containing protein</fullName>
    </recommendedName>
</protein>
<dbReference type="PROSITE" id="PS50006">
    <property type="entry name" value="FHA_DOMAIN"/>
    <property type="match status" value="1"/>
</dbReference>
<feature type="domain" description="FHA" evidence="3">
    <location>
        <begin position="622"/>
        <end position="673"/>
    </location>
</feature>
<feature type="compositionally biased region" description="Acidic residues" evidence="1">
    <location>
        <begin position="430"/>
        <end position="440"/>
    </location>
</feature>
<feature type="transmembrane region" description="Helical" evidence="2">
    <location>
        <begin position="325"/>
        <end position="343"/>
    </location>
</feature>
<dbReference type="Pfam" id="PF00498">
    <property type="entry name" value="FHA"/>
    <property type="match status" value="1"/>
</dbReference>
<evidence type="ECO:0000256" key="1">
    <source>
        <dbReference type="SAM" id="MobiDB-lite"/>
    </source>
</evidence>
<organism evidence="4 5">
    <name type="scientific">Paenibacillus favisporus</name>
    <dbReference type="NCBI Taxonomy" id="221028"/>
    <lineage>
        <taxon>Bacteria</taxon>
        <taxon>Bacillati</taxon>
        <taxon>Bacillota</taxon>
        <taxon>Bacilli</taxon>
        <taxon>Bacillales</taxon>
        <taxon>Paenibacillaceae</taxon>
        <taxon>Paenibacillus</taxon>
    </lineage>
</organism>
<reference evidence="4 5" key="1">
    <citation type="submission" date="2024-06" db="EMBL/GenBank/DDBJ databases">
        <title>Genomic Encyclopedia of Type Strains, Phase IV (KMG-IV): sequencing the most valuable type-strain genomes for metagenomic binning, comparative biology and taxonomic classification.</title>
        <authorList>
            <person name="Goeker M."/>
        </authorList>
    </citation>
    <scope>NUCLEOTIDE SEQUENCE [LARGE SCALE GENOMIC DNA]</scope>
    <source>
        <strain evidence="4 5">DSM 17253</strain>
    </source>
</reference>
<keyword evidence="2" id="KW-0472">Membrane</keyword>
<dbReference type="EMBL" id="JBEPLV010000008">
    <property type="protein sequence ID" value="MET3549325.1"/>
    <property type="molecule type" value="Genomic_DNA"/>
</dbReference>
<name>A0ABV2FC35_9BACL</name>
<feature type="region of interest" description="Disordered" evidence="1">
    <location>
        <begin position="459"/>
        <end position="523"/>
    </location>
</feature>
<keyword evidence="5" id="KW-1185">Reference proteome</keyword>
<sequence length="699" mass="76876">MNTGLESLTRDFIQHDGTFMVIGPAEGYRPDELNNIELSMISASRIARFLPLRLKEMDLRVTLQYDITGKKMLSHMLRGERLSMPDYYGLLCQVAGTLEESKSYMLQPDKYVLDEDYIFVDGSLHSGTLYFTYVPLEEPFQDKPLRIRLKELVTRLMATVQELKGNGVQRLLQFTGGEDFSVSGFKKLLLELLTAEEDGGHGYADHSGGGQPSEGYQNHFQQADRQGLPGDSRVPGKGIRGAEDSAAGSVAPFHKARTNARAAEGDRLRSMPLQQADRPGLERDSFPGVGGLQEAFDQWNRNPDRDDVLDANDEREANGKSGGRIYIALGCLLCAAVIWRMIYMPKPTASSLLISILLTILLGVAAWLSWSGKLKLGRSAQQALEGEIPDFGSGEIDDDRHSASRKRIPRFQVDQLTGWFGKGSRRKDRDDDDHGTDDAEPDWKWKFSQDLLAASTGIELRGEGQRTSETNWPSYSAVGSNNKGLGLGSGVGSGVGIRQEGRDGREDREERDGRETPADREHYSDIRQRLWSHLEATHAAGVEHAANEHAGSDGSAGHDFRLKEGQAMSGTGRSNATVLLSAPVDGAAGGKSHRSGSPGYYLIREGEQGRPSERIELKLPHFVIGRSEEVAQYVEASTGTSRAHVELARGKDGGYLIKDLGSRNGTKLHGEPMVPYKEYPLKDGDTFTIISGVYTFKVS</sequence>
<feature type="region of interest" description="Disordered" evidence="1">
    <location>
        <begin position="422"/>
        <end position="442"/>
    </location>
</feature>
<dbReference type="SMART" id="SM00240">
    <property type="entry name" value="FHA"/>
    <property type="match status" value="1"/>
</dbReference>
<dbReference type="RefSeq" id="WP_354502335.1">
    <property type="nucleotide sequence ID" value="NZ_JBEPLV010000008.1"/>
</dbReference>
<proteinExistence type="predicted"/>
<dbReference type="Proteomes" id="UP001549098">
    <property type="component" value="Unassembled WGS sequence"/>
</dbReference>
<dbReference type="InterPro" id="IPR000253">
    <property type="entry name" value="FHA_dom"/>
</dbReference>
<dbReference type="Pfam" id="PF19909">
    <property type="entry name" value="DUF6382"/>
    <property type="match status" value="1"/>
</dbReference>
<feature type="compositionally biased region" description="Basic and acidic residues" evidence="1">
    <location>
        <begin position="499"/>
        <end position="523"/>
    </location>
</feature>
<feature type="transmembrane region" description="Helical" evidence="2">
    <location>
        <begin position="349"/>
        <end position="370"/>
    </location>
</feature>
<accession>A0ABV2FC35</accession>
<keyword evidence="2" id="KW-1133">Transmembrane helix</keyword>
<evidence type="ECO:0000256" key="2">
    <source>
        <dbReference type="SAM" id="Phobius"/>
    </source>
</evidence>
<dbReference type="SUPFAM" id="SSF49879">
    <property type="entry name" value="SMAD/FHA domain"/>
    <property type="match status" value="1"/>
</dbReference>
<evidence type="ECO:0000313" key="4">
    <source>
        <dbReference type="EMBL" id="MET3549325.1"/>
    </source>
</evidence>
<feature type="compositionally biased region" description="Gly residues" evidence="1">
    <location>
        <begin position="485"/>
        <end position="495"/>
    </location>
</feature>